<dbReference type="Proteomes" id="UP000676565">
    <property type="component" value="Unassembled WGS sequence"/>
</dbReference>
<keyword evidence="2" id="KW-1185">Reference proteome</keyword>
<protein>
    <recommendedName>
        <fullName evidence="3">Core-binding (CB) domain-containing protein</fullName>
    </recommendedName>
</protein>
<accession>A0ABS5BTX9</accession>
<evidence type="ECO:0000313" key="1">
    <source>
        <dbReference type="EMBL" id="MBP3956750.1"/>
    </source>
</evidence>
<comment type="caution">
    <text evidence="1">The sequence shown here is derived from an EMBL/GenBank/DDBJ whole genome shotgun (WGS) entry which is preliminary data.</text>
</comment>
<dbReference type="RefSeq" id="WP_210655165.1">
    <property type="nucleotide sequence ID" value="NZ_JAGKQQ010000001.1"/>
</dbReference>
<evidence type="ECO:0008006" key="3">
    <source>
        <dbReference type="Google" id="ProtNLM"/>
    </source>
</evidence>
<reference evidence="1 2" key="1">
    <citation type="submission" date="2021-04" db="EMBL/GenBank/DDBJ databases">
        <authorList>
            <person name="Ivanova A."/>
        </authorList>
    </citation>
    <scope>NUCLEOTIDE SEQUENCE [LARGE SCALE GENOMIC DNA]</scope>
    <source>
        <strain evidence="1 2">G18</strain>
    </source>
</reference>
<proteinExistence type="predicted"/>
<name>A0ABS5BTX9_9BACT</name>
<organism evidence="1 2">
    <name type="scientific">Gemmata palustris</name>
    <dbReference type="NCBI Taxonomy" id="2822762"/>
    <lineage>
        <taxon>Bacteria</taxon>
        <taxon>Pseudomonadati</taxon>
        <taxon>Planctomycetota</taxon>
        <taxon>Planctomycetia</taxon>
        <taxon>Gemmatales</taxon>
        <taxon>Gemmataceae</taxon>
        <taxon>Gemmata</taxon>
    </lineage>
</organism>
<dbReference type="EMBL" id="JAGKQQ010000001">
    <property type="protein sequence ID" value="MBP3956750.1"/>
    <property type="molecule type" value="Genomic_DNA"/>
</dbReference>
<gene>
    <name evidence="1" type="ORF">J8F10_15870</name>
</gene>
<evidence type="ECO:0000313" key="2">
    <source>
        <dbReference type="Proteomes" id="UP000676565"/>
    </source>
</evidence>
<sequence>MGWEVRHGGRRYLYRNRRVKGKPVKEYLGADDRFGTGVLLAHQLERLQKHAAKLRGLSREAGAAFRDRIDGLLDATEATNADIRTLADGTLYALGYHKHNRGEWRMRRELMHLKNAIEKLKENTAEPKPLVRYEAPASDTEAVELFARARAGDAEAKKRVGALLRERQWVDSFGNLGRQATRQLIRRASGGDPVWEAGIIEKVSAMRAELLGTTPTVLEELLVRRVINGWIATHTLELELTVRPPVNAKECEYLDRALGRAQKRFAEAVRELARVRRLRAPAILAQLNVATTQTVVNHAPDARVSDPRSILGLSTR</sequence>